<accession>A0A6V8QX19</accession>
<name>A0A6V8QX19_TRIAP</name>
<reference evidence="2 3" key="1">
    <citation type="submission" date="2020-07" db="EMBL/GenBank/DDBJ databases">
        <title>Trichoderma asperellum IC-1 whole genome shotgun sequence.</title>
        <authorList>
            <person name="Kanamasa S."/>
            <person name="Takahashi H."/>
        </authorList>
    </citation>
    <scope>NUCLEOTIDE SEQUENCE [LARGE SCALE GENOMIC DNA]</scope>
    <source>
        <strain evidence="2 3">IC-1</strain>
    </source>
</reference>
<comment type="caution">
    <text evidence="2">The sequence shown here is derived from an EMBL/GenBank/DDBJ whole genome shotgun (WGS) entry which is preliminary data.</text>
</comment>
<dbReference type="Proteomes" id="UP000517252">
    <property type="component" value="Unassembled WGS sequence"/>
</dbReference>
<sequence>MARGDIWLQRISCSAARGASAIATADQARAARLLAVLAVSGLQRCNRGRGGGARESRHVAEAPPKSGLAGKGGPWSPGKEIEGPLALDARSLAAVLEDAARASHSCCTVQTRLGKPAWGICGARRLLSYEPRTKQRSAEKGRQ</sequence>
<evidence type="ECO:0000256" key="1">
    <source>
        <dbReference type="SAM" id="MobiDB-lite"/>
    </source>
</evidence>
<organism evidence="2 3">
    <name type="scientific">Trichoderma asperellum</name>
    <name type="common">Filamentous fungus</name>
    <dbReference type="NCBI Taxonomy" id="101201"/>
    <lineage>
        <taxon>Eukaryota</taxon>
        <taxon>Fungi</taxon>
        <taxon>Dikarya</taxon>
        <taxon>Ascomycota</taxon>
        <taxon>Pezizomycotina</taxon>
        <taxon>Sordariomycetes</taxon>
        <taxon>Hypocreomycetidae</taxon>
        <taxon>Hypocreales</taxon>
        <taxon>Hypocreaceae</taxon>
        <taxon>Trichoderma</taxon>
    </lineage>
</organism>
<evidence type="ECO:0000313" key="3">
    <source>
        <dbReference type="Proteomes" id="UP000517252"/>
    </source>
</evidence>
<dbReference type="AlphaFoldDB" id="A0A6V8QX19"/>
<feature type="region of interest" description="Disordered" evidence="1">
    <location>
        <begin position="46"/>
        <end position="81"/>
    </location>
</feature>
<proteinExistence type="predicted"/>
<dbReference type="EMBL" id="BLZH01000004">
    <property type="protein sequence ID" value="GFP54973.1"/>
    <property type="molecule type" value="Genomic_DNA"/>
</dbReference>
<evidence type="ECO:0000313" key="2">
    <source>
        <dbReference type="EMBL" id="GFP54973.1"/>
    </source>
</evidence>
<gene>
    <name evidence="2" type="ORF">TASIC1_0004059800</name>
</gene>
<protein>
    <submittedName>
        <fullName evidence="2">Uncharacterized protein</fullName>
    </submittedName>
</protein>